<evidence type="ECO:0000313" key="3">
    <source>
        <dbReference type="EMBL" id="PGH31495.1"/>
    </source>
</evidence>
<evidence type="ECO:0000256" key="2">
    <source>
        <dbReference type="SAM" id="Phobius"/>
    </source>
</evidence>
<feature type="region of interest" description="Disordered" evidence="1">
    <location>
        <begin position="301"/>
        <end position="323"/>
    </location>
</feature>
<accession>A0A2B7ZD43</accession>
<keyword evidence="2" id="KW-0472">Membrane</keyword>
<evidence type="ECO:0000313" key="4">
    <source>
        <dbReference type="Proteomes" id="UP000226031"/>
    </source>
</evidence>
<protein>
    <submittedName>
        <fullName evidence="3">Uncharacterized protein</fullName>
    </submittedName>
</protein>
<dbReference type="EMBL" id="PDND01000126">
    <property type="protein sequence ID" value="PGH31495.1"/>
    <property type="molecule type" value="Genomic_DNA"/>
</dbReference>
<keyword evidence="2" id="KW-0812">Transmembrane</keyword>
<gene>
    <name evidence="3" type="ORF">GX50_05737</name>
</gene>
<proteinExistence type="predicted"/>
<sequence>MMQKPKTAQTLAMRPASFQDREHLQQAKERRDRIIAVYSTIYGIAKFVFIILMAYGVELDDAPSGIKFHIEQVEDQMAQDSTAQLLQTIEDLFYALHARLNIEITNVQLSESFQLDIHSKTGLMRQNGYLAVASAAGQYLPVPDHIKTIFQACKRLLTSEDICGILDQEIIRMHQAAYVQQAVEAYVANNKSRGYCHPDDVLGYRRHVEMVALDPSSPFARQWIGLNPIYKHAPGMVLATLSKKYIGFQKPINKNINNNSSSNHYEYAVAATTTATVMKKPTPTPTPTPTPLPTTTTIMKRQNSVTSSSTTSSSSSATLSTHRLLPERRRTEANREAAYAMLNSISVGEHRRLEGKRALRQYVRDQLCICFGYCSCARKCTLKSARACPCSARMSVICDVDIGHHGQQWLDEEGQEQQPVMDPRENFSKRCAQLACALFAGLCSVNKGTVMSFFEVYMEVKAGSEVFQQEVLAYREIMGEM</sequence>
<evidence type="ECO:0000256" key="1">
    <source>
        <dbReference type="SAM" id="MobiDB-lite"/>
    </source>
</evidence>
<dbReference type="VEuPathDB" id="FungiDB:EMCG_03304"/>
<keyword evidence="4" id="KW-1185">Reference proteome</keyword>
<dbReference type="AlphaFoldDB" id="A0A2B7ZD43"/>
<organism evidence="3 4">
    <name type="scientific">[Emmonsia] crescens</name>
    <dbReference type="NCBI Taxonomy" id="73230"/>
    <lineage>
        <taxon>Eukaryota</taxon>
        <taxon>Fungi</taxon>
        <taxon>Dikarya</taxon>
        <taxon>Ascomycota</taxon>
        <taxon>Pezizomycotina</taxon>
        <taxon>Eurotiomycetes</taxon>
        <taxon>Eurotiomycetidae</taxon>
        <taxon>Onygenales</taxon>
        <taxon>Ajellomycetaceae</taxon>
        <taxon>Emergomyces</taxon>
    </lineage>
</organism>
<feature type="transmembrane region" description="Helical" evidence="2">
    <location>
        <begin position="35"/>
        <end position="57"/>
    </location>
</feature>
<reference evidence="3 4" key="1">
    <citation type="submission" date="2017-10" db="EMBL/GenBank/DDBJ databases">
        <title>Comparative genomics in systemic dimorphic fungi from Ajellomycetaceae.</title>
        <authorList>
            <person name="Munoz J.F."/>
            <person name="Mcewen J.G."/>
            <person name="Clay O.K."/>
            <person name="Cuomo C.A."/>
        </authorList>
    </citation>
    <scope>NUCLEOTIDE SEQUENCE [LARGE SCALE GENOMIC DNA]</scope>
    <source>
        <strain evidence="3 4">UAMH4076</strain>
    </source>
</reference>
<dbReference type="Proteomes" id="UP000226031">
    <property type="component" value="Unassembled WGS sequence"/>
</dbReference>
<name>A0A2B7ZD43_9EURO</name>
<comment type="caution">
    <text evidence="3">The sequence shown here is derived from an EMBL/GenBank/DDBJ whole genome shotgun (WGS) entry which is preliminary data.</text>
</comment>
<keyword evidence="2" id="KW-1133">Transmembrane helix</keyword>
<feature type="compositionally biased region" description="Low complexity" evidence="1">
    <location>
        <begin position="304"/>
        <end position="321"/>
    </location>
</feature>